<dbReference type="RefSeq" id="WP_377906052.1">
    <property type="nucleotide sequence ID" value="NZ_JBHRZS010000007.1"/>
</dbReference>
<dbReference type="InterPro" id="IPR001538">
    <property type="entry name" value="Man6P_isomerase-2_C"/>
</dbReference>
<evidence type="ECO:0000313" key="2">
    <source>
        <dbReference type="EMBL" id="MFC3880696.1"/>
    </source>
</evidence>
<organism evidence="2 3">
    <name type="scientific">Algoriphagus namhaensis</name>
    <dbReference type="NCBI Taxonomy" id="915353"/>
    <lineage>
        <taxon>Bacteria</taxon>
        <taxon>Pseudomonadati</taxon>
        <taxon>Bacteroidota</taxon>
        <taxon>Cytophagia</taxon>
        <taxon>Cytophagales</taxon>
        <taxon>Cyclobacteriaceae</taxon>
        <taxon>Algoriphagus</taxon>
    </lineage>
</organism>
<name>A0ABV8AUS3_9BACT</name>
<dbReference type="Proteomes" id="UP001595805">
    <property type="component" value="Unassembled WGS sequence"/>
</dbReference>
<accession>A0ABV8AUS3</accession>
<feature type="domain" description="Mannose-6-phosphate isomerase type II C-terminal" evidence="1">
    <location>
        <begin position="75"/>
        <end position="168"/>
    </location>
</feature>
<gene>
    <name evidence="2" type="ORF">ACFOSV_10930</name>
</gene>
<keyword evidence="2" id="KW-0413">Isomerase</keyword>
<comment type="caution">
    <text evidence="2">The sequence shown here is derived from an EMBL/GenBank/DDBJ whole genome shotgun (WGS) entry which is preliminary data.</text>
</comment>
<evidence type="ECO:0000259" key="1">
    <source>
        <dbReference type="Pfam" id="PF01050"/>
    </source>
</evidence>
<protein>
    <submittedName>
        <fullName evidence="2">Phosphoheptose isomerase</fullName>
    </submittedName>
</protein>
<dbReference type="EMBL" id="JBHRZS010000007">
    <property type="protein sequence ID" value="MFC3880696.1"/>
    <property type="molecule type" value="Genomic_DNA"/>
</dbReference>
<proteinExistence type="predicted"/>
<dbReference type="InterPro" id="IPR011051">
    <property type="entry name" value="RmlC_Cupin_sf"/>
</dbReference>
<evidence type="ECO:0000313" key="3">
    <source>
        <dbReference type="Proteomes" id="UP001595805"/>
    </source>
</evidence>
<dbReference type="GO" id="GO:0016853">
    <property type="term" value="F:isomerase activity"/>
    <property type="evidence" value="ECO:0007669"/>
    <property type="project" value="UniProtKB-KW"/>
</dbReference>
<keyword evidence="3" id="KW-1185">Reference proteome</keyword>
<dbReference type="Pfam" id="PF01050">
    <property type="entry name" value="MannoseP_isomer"/>
    <property type="match status" value="1"/>
</dbReference>
<sequence length="173" mass="20259">MKNLNLDFALDKAEVFDKIRKSIQEMELRITAEDQDRPWGGFFVLDESQILLFKKYFFEEVELDEKQLKLKLSPKILVVGPAQRLSWQYHHRRAELWKLVYGKAEIARSASDKQEGPVAMEMNQVISLEKGERHRLVGANEWGVVAEIWMHTDPENPSNEEDIVRVSDDYARK</sequence>
<reference evidence="3" key="1">
    <citation type="journal article" date="2019" name="Int. J. Syst. Evol. Microbiol.">
        <title>The Global Catalogue of Microorganisms (GCM) 10K type strain sequencing project: providing services to taxonomists for standard genome sequencing and annotation.</title>
        <authorList>
            <consortium name="The Broad Institute Genomics Platform"/>
            <consortium name="The Broad Institute Genome Sequencing Center for Infectious Disease"/>
            <person name="Wu L."/>
            <person name="Ma J."/>
        </authorList>
    </citation>
    <scope>NUCLEOTIDE SEQUENCE [LARGE SCALE GENOMIC DNA]</scope>
    <source>
        <strain evidence="3">CCUG 60523</strain>
    </source>
</reference>
<dbReference type="SUPFAM" id="SSF51182">
    <property type="entry name" value="RmlC-like cupins"/>
    <property type="match status" value="1"/>
</dbReference>